<keyword evidence="2" id="KW-0808">Transferase</keyword>
<protein>
    <submittedName>
        <fullName evidence="2">Methyltransferase family protein</fullName>
    </submittedName>
</protein>
<dbReference type="EMBL" id="SOAX01000004">
    <property type="protein sequence ID" value="TDT40409.1"/>
    <property type="molecule type" value="Genomic_DNA"/>
</dbReference>
<comment type="caution">
    <text evidence="2">The sequence shown here is derived from an EMBL/GenBank/DDBJ whole genome shotgun (WGS) entry which is preliminary data.</text>
</comment>
<name>A0A4R7JU19_9GAMM</name>
<dbReference type="CDD" id="cd02440">
    <property type="entry name" value="AdoMet_MTases"/>
    <property type="match status" value="1"/>
</dbReference>
<dbReference type="Pfam" id="PF08242">
    <property type="entry name" value="Methyltransf_12"/>
    <property type="match status" value="1"/>
</dbReference>
<keyword evidence="3" id="KW-1185">Reference proteome</keyword>
<evidence type="ECO:0000313" key="2">
    <source>
        <dbReference type="EMBL" id="TDT40409.1"/>
    </source>
</evidence>
<dbReference type="SUPFAM" id="SSF53335">
    <property type="entry name" value="S-adenosyl-L-methionine-dependent methyltransferases"/>
    <property type="match status" value="1"/>
</dbReference>
<keyword evidence="2" id="KW-0489">Methyltransferase</keyword>
<evidence type="ECO:0000313" key="3">
    <source>
        <dbReference type="Proteomes" id="UP000295830"/>
    </source>
</evidence>
<dbReference type="GO" id="GO:0008168">
    <property type="term" value="F:methyltransferase activity"/>
    <property type="evidence" value="ECO:0007669"/>
    <property type="project" value="UniProtKB-KW"/>
</dbReference>
<dbReference type="OrthoDB" id="9765084at2"/>
<feature type="domain" description="Methyltransferase type 12" evidence="1">
    <location>
        <begin position="33"/>
        <end position="130"/>
    </location>
</feature>
<dbReference type="AlphaFoldDB" id="A0A4R7JU19"/>
<accession>A0A4R7JU19</accession>
<dbReference type="RefSeq" id="WP_133736411.1">
    <property type="nucleotide sequence ID" value="NZ_SOAX01000004.1"/>
</dbReference>
<evidence type="ECO:0000259" key="1">
    <source>
        <dbReference type="Pfam" id="PF08242"/>
    </source>
</evidence>
<organism evidence="2 3">
    <name type="scientific">Halospina denitrificans</name>
    <dbReference type="NCBI Taxonomy" id="332522"/>
    <lineage>
        <taxon>Bacteria</taxon>
        <taxon>Pseudomonadati</taxon>
        <taxon>Pseudomonadota</taxon>
        <taxon>Gammaproteobacteria</taxon>
        <taxon>Halospina</taxon>
    </lineage>
</organism>
<proteinExistence type="predicted"/>
<reference evidence="2 3" key="1">
    <citation type="submission" date="2019-03" db="EMBL/GenBank/DDBJ databases">
        <title>Genomic Encyclopedia of Type Strains, Phase IV (KMG-IV): sequencing the most valuable type-strain genomes for metagenomic binning, comparative biology and taxonomic classification.</title>
        <authorList>
            <person name="Goeker M."/>
        </authorList>
    </citation>
    <scope>NUCLEOTIDE SEQUENCE [LARGE SCALE GENOMIC DNA]</scope>
    <source>
        <strain evidence="2 3">DSM 15505</strain>
    </source>
</reference>
<dbReference type="Gene3D" id="3.40.50.150">
    <property type="entry name" value="Vaccinia Virus protein VP39"/>
    <property type="match status" value="1"/>
</dbReference>
<dbReference type="PANTHER" id="PTHR43861">
    <property type="entry name" value="TRANS-ACONITATE 2-METHYLTRANSFERASE-RELATED"/>
    <property type="match status" value="1"/>
</dbReference>
<dbReference type="Proteomes" id="UP000295830">
    <property type="component" value="Unassembled WGS sequence"/>
</dbReference>
<dbReference type="GO" id="GO:0032259">
    <property type="term" value="P:methylation"/>
    <property type="evidence" value="ECO:0007669"/>
    <property type="project" value="UniProtKB-KW"/>
</dbReference>
<sequence length="204" mass="22895">MIRSLIYDTLILKLTARWYAAVLERLPENAVLLDVGIGTAGALLANAELAQRKQLQITGIDIDADYVERARQQLQASSLSERSEVRQESVYDHQGGPYDAVYFSASFMLLPEPERALRHCSSLLKPGGRIYFTQTIQSRRSRWMEALKPMLRRATSIDFGRVTYEEDFKSQIRAAGLVLDEFTILEQHSSRDSCLAIASPGAGQ</sequence>
<dbReference type="PANTHER" id="PTHR43861:SF1">
    <property type="entry name" value="TRANS-ACONITATE 2-METHYLTRANSFERASE"/>
    <property type="match status" value="1"/>
</dbReference>
<dbReference type="InterPro" id="IPR013217">
    <property type="entry name" value="Methyltransf_12"/>
</dbReference>
<dbReference type="InterPro" id="IPR029063">
    <property type="entry name" value="SAM-dependent_MTases_sf"/>
</dbReference>
<gene>
    <name evidence="2" type="ORF">DES49_2175</name>
</gene>